<proteinExistence type="predicted"/>
<dbReference type="Proteomes" id="UP000500826">
    <property type="component" value="Chromosome"/>
</dbReference>
<dbReference type="Gene3D" id="2.150.10.10">
    <property type="entry name" value="Serralysin-like metalloprotease, C-terminal"/>
    <property type="match status" value="2"/>
</dbReference>
<name>A0ABX6P0V7_9BURK</name>
<dbReference type="InterPro" id="IPR011049">
    <property type="entry name" value="Serralysin-like_metalloprot_C"/>
</dbReference>
<gene>
    <name evidence="1" type="ORF">HK414_05260</name>
</gene>
<dbReference type="PRINTS" id="PR00313">
    <property type="entry name" value="CABNDNGRPT"/>
</dbReference>
<reference evidence="1 2" key="1">
    <citation type="submission" date="2020-05" db="EMBL/GenBank/DDBJ databases">
        <title>Ramlibacter rhizophilus sp. nov., isolated from rhizosphere soil of national flower Mugunghwa from South Korea.</title>
        <authorList>
            <person name="Zheng-Fei Y."/>
            <person name="Huan T."/>
        </authorList>
    </citation>
    <scope>NUCLEOTIDE SEQUENCE [LARGE SCALE GENOMIC DNA]</scope>
    <source>
        <strain evidence="1 2">H242</strain>
    </source>
</reference>
<dbReference type="Pfam" id="PF00353">
    <property type="entry name" value="HemolysinCabind"/>
    <property type="match status" value="3"/>
</dbReference>
<evidence type="ECO:0008006" key="3">
    <source>
        <dbReference type="Google" id="ProtNLM"/>
    </source>
</evidence>
<accession>A0ABX6P0V7</accession>
<dbReference type="InterPro" id="IPR001343">
    <property type="entry name" value="Hemolysn_Ca-bd"/>
</dbReference>
<sequence length="255" mass="26490">MGGDDLIDGGDGNDRADYTNATVGVEVDLYEGWARDGSFVNGVQGEDTLLHIEWVRGSGFADILVGNEEDNKLEGMAGNDSMEGGGGDDLLIGAAGSDTFYFFGETVSADTDTIQDFEMGDSLVLGGLSVESLVNAAPEELTVGQAALSGTALYVRFAEGEEGLLTIELGVELSSNHFRISAHEEGVQLTYRPAATEDGDWLYGGDNNDFIEGLGGNDYIFGLEGNDTVAAGDGDDFIVGGGAGSEGRTSPMAPT</sequence>
<keyword evidence="2" id="KW-1185">Reference proteome</keyword>
<reference evidence="1 2" key="2">
    <citation type="submission" date="2020-05" db="EMBL/GenBank/DDBJ databases">
        <authorList>
            <person name="Khan S.A."/>
            <person name="Jeon C.O."/>
            <person name="Chun B.H."/>
        </authorList>
    </citation>
    <scope>NUCLEOTIDE SEQUENCE [LARGE SCALE GENOMIC DNA]</scope>
    <source>
        <strain evidence="1 2">H242</strain>
    </source>
</reference>
<dbReference type="EMBL" id="CP053418">
    <property type="protein sequence ID" value="QJW83679.1"/>
    <property type="molecule type" value="Genomic_DNA"/>
</dbReference>
<organism evidence="1 2">
    <name type="scientific">Ramlibacter terrae</name>
    <dbReference type="NCBI Taxonomy" id="2732511"/>
    <lineage>
        <taxon>Bacteria</taxon>
        <taxon>Pseudomonadati</taxon>
        <taxon>Pseudomonadota</taxon>
        <taxon>Betaproteobacteria</taxon>
        <taxon>Burkholderiales</taxon>
        <taxon>Comamonadaceae</taxon>
        <taxon>Ramlibacter</taxon>
    </lineage>
</organism>
<protein>
    <recommendedName>
        <fullName evidence="3">Calcium-binding protein</fullName>
    </recommendedName>
</protein>
<dbReference type="SUPFAM" id="SSF51120">
    <property type="entry name" value="beta-Roll"/>
    <property type="match status" value="2"/>
</dbReference>
<evidence type="ECO:0000313" key="2">
    <source>
        <dbReference type="Proteomes" id="UP000500826"/>
    </source>
</evidence>
<evidence type="ECO:0000313" key="1">
    <source>
        <dbReference type="EMBL" id="QJW83679.1"/>
    </source>
</evidence>